<dbReference type="AlphaFoldDB" id="A0A1J4KSI4"/>
<accession>A0A1J4KSI4</accession>
<dbReference type="GeneID" id="94833171"/>
<dbReference type="EMBL" id="MLAK01000422">
    <property type="protein sequence ID" value="OHT14066.1"/>
    <property type="molecule type" value="Genomic_DNA"/>
</dbReference>
<feature type="transmembrane region" description="Helical" evidence="2">
    <location>
        <begin position="634"/>
        <end position="655"/>
    </location>
</feature>
<dbReference type="OrthoDB" id="10384736at2759"/>
<reference evidence="3" key="1">
    <citation type="submission" date="2016-10" db="EMBL/GenBank/DDBJ databases">
        <authorList>
            <person name="Benchimol M."/>
            <person name="Almeida L.G."/>
            <person name="Vasconcelos A.T."/>
            <person name="Perreira-Neves A."/>
            <person name="Rosa I.A."/>
            <person name="Tasca T."/>
            <person name="Bogo M.R."/>
            <person name="de Souza W."/>
        </authorList>
    </citation>
    <scope>NUCLEOTIDE SEQUENCE [LARGE SCALE GENOMIC DNA]</scope>
    <source>
        <strain evidence="3">K</strain>
    </source>
</reference>
<evidence type="ECO:0008006" key="5">
    <source>
        <dbReference type="Google" id="ProtNLM"/>
    </source>
</evidence>
<name>A0A1J4KSI4_9EUKA</name>
<evidence type="ECO:0000313" key="4">
    <source>
        <dbReference type="Proteomes" id="UP000179807"/>
    </source>
</evidence>
<feature type="transmembrane region" description="Helical" evidence="2">
    <location>
        <begin position="34"/>
        <end position="57"/>
    </location>
</feature>
<feature type="transmembrane region" description="Helical" evidence="2">
    <location>
        <begin position="570"/>
        <end position="590"/>
    </location>
</feature>
<dbReference type="Gene3D" id="3.60.21.10">
    <property type="match status" value="1"/>
</dbReference>
<evidence type="ECO:0000256" key="1">
    <source>
        <dbReference type="SAM" id="MobiDB-lite"/>
    </source>
</evidence>
<dbReference type="SUPFAM" id="SSF56300">
    <property type="entry name" value="Metallo-dependent phosphatases"/>
    <property type="match status" value="1"/>
</dbReference>
<comment type="caution">
    <text evidence="3">The sequence shown here is derived from an EMBL/GenBank/DDBJ whole genome shotgun (WGS) entry which is preliminary data.</text>
</comment>
<feature type="transmembrane region" description="Helical" evidence="2">
    <location>
        <begin position="451"/>
        <end position="469"/>
    </location>
</feature>
<dbReference type="InterPro" id="IPR029052">
    <property type="entry name" value="Metallo-depent_PP-like"/>
</dbReference>
<feature type="transmembrane region" description="Helical" evidence="2">
    <location>
        <begin position="499"/>
        <end position="518"/>
    </location>
</feature>
<dbReference type="RefSeq" id="XP_068367202.1">
    <property type="nucleotide sequence ID" value="XM_068498467.1"/>
</dbReference>
<feature type="transmembrane region" description="Helical" evidence="2">
    <location>
        <begin position="530"/>
        <end position="550"/>
    </location>
</feature>
<dbReference type="VEuPathDB" id="TrichDB:TRFO_15572"/>
<organism evidence="3 4">
    <name type="scientific">Tritrichomonas foetus</name>
    <dbReference type="NCBI Taxonomy" id="1144522"/>
    <lineage>
        <taxon>Eukaryota</taxon>
        <taxon>Metamonada</taxon>
        <taxon>Parabasalia</taxon>
        <taxon>Tritrichomonadida</taxon>
        <taxon>Tritrichomonadidae</taxon>
        <taxon>Tritrichomonas</taxon>
    </lineage>
</organism>
<feature type="region of interest" description="Disordered" evidence="1">
    <location>
        <begin position="1"/>
        <end position="21"/>
    </location>
</feature>
<keyword evidence="2" id="KW-0812">Transmembrane</keyword>
<proteinExistence type="predicted"/>
<evidence type="ECO:0000256" key="2">
    <source>
        <dbReference type="SAM" id="Phobius"/>
    </source>
</evidence>
<protein>
    <recommendedName>
        <fullName evidence="5">Calcineurin-like phosphoesterase domain-containing protein</fullName>
    </recommendedName>
</protein>
<dbReference type="Proteomes" id="UP000179807">
    <property type="component" value="Unassembled WGS sequence"/>
</dbReference>
<keyword evidence="4" id="KW-1185">Reference proteome</keyword>
<keyword evidence="2" id="KW-1133">Transmembrane helix</keyword>
<dbReference type="PANTHER" id="PTHR14795">
    <property type="entry name" value="HELICASE RELATED"/>
    <property type="match status" value="1"/>
</dbReference>
<feature type="transmembrane region" description="Helical" evidence="2">
    <location>
        <begin position="602"/>
        <end position="622"/>
    </location>
</feature>
<evidence type="ECO:0000313" key="3">
    <source>
        <dbReference type="EMBL" id="OHT14066.1"/>
    </source>
</evidence>
<keyword evidence="2" id="KW-0472">Membrane</keyword>
<sequence length="673" mass="78274">MELEKLYISSSDNEDPTDKNENITENRKSIVNSFAYLLSQYAWAAFIGFFIASGFIFPRYHPALVFTSNTPTKEWDISENPLIFSHATDIHLSFAEPLKIVNTRALINTMKIYKCDFNLISGDMVDSYGEKNWPKIGRQVTGDWELWKEIIEEETDRETFPIIDIAGNHDMWGIDDPLGKYNYFLDYSYTYNRSNTKTMKDFHVKTIVQNGLTFVLINTYKFPSIHPPYIYWSHPSKEILDDIEEEFERLKDQKFYVVCHYPVDHNWWIRSSKGHTFEEIMHDTRIIAYFSGHFHPLEAQIIHHGQGAVEFIGPGAYQFKAFGIVTIDNDRLVYHNIHLTKPPVKFLLTNPIPLDQVSSHQIFSQKKTELRVISYANKHVNLKVSGDVSGMMKFERKLPNGADLYSYPLELENGKYRVHITGDGCNITRDFVIGSTYKGVKEAAACYQRGLLFVKFAAIPIFLCLYYILCPFGQNKGLLHHITSKVESWIEGNAQKSFSISYLIYTIIFSPSLLRLRIQKLPKSIRYSMFFFLHYPLIFPIHFFKPIYGLHGWSFLCFIVIGKTIFYDEWALHMTIFFMLTIMIPATLLISSSKLFLMNHWIFKLNAFVSASLLIGISVVNYRWVGESVTVPNLFLNPTFVIIPAALYMSFYFILFRDKKRLRNGIDRLDSNY</sequence>
<gene>
    <name evidence="3" type="ORF">TRFO_15572</name>
</gene>
<dbReference type="PANTHER" id="PTHR14795:SF0">
    <property type="entry name" value="TRANSMEMBRANE PROTEIN 62"/>
    <property type="match status" value="1"/>
</dbReference>